<protein>
    <submittedName>
        <fullName evidence="3">Ig-like domain-containing protein</fullName>
    </submittedName>
</protein>
<feature type="domain" description="BIG2" evidence="2">
    <location>
        <begin position="170"/>
        <end position="223"/>
    </location>
</feature>
<reference evidence="3" key="1">
    <citation type="journal article" date="2021" name="PeerJ">
        <title>Extensive microbial diversity within the chicken gut microbiome revealed by metagenomics and culture.</title>
        <authorList>
            <person name="Gilroy R."/>
            <person name="Ravi A."/>
            <person name="Getino M."/>
            <person name="Pursley I."/>
            <person name="Horton D.L."/>
            <person name="Alikhan N.F."/>
            <person name="Baker D."/>
            <person name="Gharbi K."/>
            <person name="Hall N."/>
            <person name="Watson M."/>
            <person name="Adriaenssens E.M."/>
            <person name="Foster-Nyarko E."/>
            <person name="Jarju S."/>
            <person name="Secka A."/>
            <person name="Antonio M."/>
            <person name="Oren A."/>
            <person name="Chaudhuri R.R."/>
            <person name="La Ragione R."/>
            <person name="Hildebrand F."/>
            <person name="Pallen M.J."/>
        </authorList>
    </citation>
    <scope>NUCLEOTIDE SEQUENCE</scope>
    <source>
        <strain evidence="3">4100</strain>
    </source>
</reference>
<dbReference type="InterPro" id="IPR008964">
    <property type="entry name" value="Invasin/intimin_cell_adhesion"/>
</dbReference>
<evidence type="ECO:0000313" key="4">
    <source>
        <dbReference type="Proteomes" id="UP000711407"/>
    </source>
</evidence>
<dbReference type="Gene3D" id="2.60.40.1080">
    <property type="match status" value="1"/>
</dbReference>
<feature type="signal peptide" evidence="1">
    <location>
        <begin position="1"/>
        <end position="19"/>
    </location>
</feature>
<feature type="chain" id="PRO_5037274103" evidence="1">
    <location>
        <begin position="20"/>
        <end position="443"/>
    </location>
</feature>
<accession>A0A921E6W8</accession>
<dbReference type="AlphaFoldDB" id="A0A921E6W8"/>
<evidence type="ECO:0000313" key="3">
    <source>
        <dbReference type="EMBL" id="HJE38434.1"/>
    </source>
</evidence>
<dbReference type="SUPFAM" id="SSF49373">
    <property type="entry name" value="Invasin/intimin cell-adhesion fragments"/>
    <property type="match status" value="1"/>
</dbReference>
<dbReference type="EMBL" id="DYXT01000013">
    <property type="protein sequence ID" value="HJE38434.1"/>
    <property type="molecule type" value="Genomic_DNA"/>
</dbReference>
<name>A0A921E6W8_9BACT</name>
<proteinExistence type="predicted"/>
<evidence type="ECO:0000259" key="2">
    <source>
        <dbReference type="Pfam" id="PF02368"/>
    </source>
</evidence>
<dbReference type="Pfam" id="PF02368">
    <property type="entry name" value="Big_2"/>
    <property type="match status" value="1"/>
</dbReference>
<evidence type="ECO:0000256" key="1">
    <source>
        <dbReference type="SAM" id="SignalP"/>
    </source>
</evidence>
<dbReference type="Proteomes" id="UP000711407">
    <property type="component" value="Unassembled WGS sequence"/>
</dbReference>
<gene>
    <name evidence="3" type="ORF">K8V47_01530</name>
</gene>
<dbReference type="InterPro" id="IPR003343">
    <property type="entry name" value="Big_2"/>
</dbReference>
<comment type="caution">
    <text evidence="3">The sequence shown here is derived from an EMBL/GenBank/DDBJ whole genome shotgun (WGS) entry which is preliminary data.</text>
</comment>
<organism evidence="3 4">
    <name type="scientific">Candidatus Amulumruptor caecigallinarius</name>
    <dbReference type="NCBI Taxonomy" id="2109911"/>
    <lineage>
        <taxon>Bacteria</taxon>
        <taxon>Pseudomonadati</taxon>
        <taxon>Bacteroidota</taxon>
        <taxon>Bacteroidia</taxon>
        <taxon>Bacteroidales</taxon>
        <taxon>Muribaculaceae</taxon>
        <taxon>Candidatus Amulumruptor</taxon>
    </lineage>
</organism>
<keyword evidence="1" id="KW-0732">Signal</keyword>
<sequence length="443" mass="47043">MKKTLLSLCAVVAFGFSAAAEELTMDFTSNSYGYTYTTDGNYYEAADPTEITDGAITLSVSKNGGNGCRFWSADKTFRVYNKSITTISINGGTITSIAFTGSKLTALAADGFTGTASAKTWTGSASSIPFTASGSVTIKTITITYTGGTVDTRKDAGLAFSETSVTLRLNEEFTAPTLTKETTAAVTYASDATEVATVDATTGAVSIVGVGTARITATAEANDEYKAGSASYLITVKEAIPENALLYSELGEEFTFEQVEGTFEPWTHDSQYGLKGTGYSGGTNNAATAIAASPVIDLTNYESAQLTFKNAFNFYDDTIDGFAYVVVKEEGDDWVELATPTAPESFSWTFYDNEPISLADYDGMKIQIGFKYVSTTAVAGTWEVKNIVVTANAASSIDDMSADTDADAANAVYYNLQGARVDNPVNGQVYIRVINNKAEKVMF</sequence>
<reference evidence="3" key="2">
    <citation type="submission" date="2021-09" db="EMBL/GenBank/DDBJ databases">
        <authorList>
            <person name="Gilroy R."/>
        </authorList>
    </citation>
    <scope>NUCLEOTIDE SEQUENCE</scope>
    <source>
        <strain evidence="3">4100</strain>
    </source>
</reference>